<organism evidence="1 2">
    <name type="scientific">Candidatus Desulfobacillus denitrificans</name>
    <dbReference type="NCBI Taxonomy" id="2608985"/>
    <lineage>
        <taxon>Bacteria</taxon>
        <taxon>Pseudomonadati</taxon>
        <taxon>Pseudomonadota</taxon>
        <taxon>Betaproteobacteria</taxon>
        <taxon>Candidatus Desulfobacillus</taxon>
    </lineage>
</organism>
<reference evidence="1" key="1">
    <citation type="journal article" name="DNA Res.">
        <title>The physiological potential of anammox bacteria as revealed by their core genome structure.</title>
        <authorList>
            <person name="Okubo T."/>
            <person name="Toyoda A."/>
            <person name="Fukuhara K."/>
            <person name="Uchiyama I."/>
            <person name="Harigaya Y."/>
            <person name="Kuroiwa M."/>
            <person name="Suzuki T."/>
            <person name="Murakami Y."/>
            <person name="Suwa Y."/>
            <person name="Takami H."/>
        </authorList>
    </citation>
    <scope>NUCLEOTIDE SEQUENCE</scope>
    <source>
        <strain evidence="1">317325-3</strain>
    </source>
</reference>
<accession>A0A809RT69</accession>
<dbReference type="KEGG" id="ddz:DSYM_03460"/>
<dbReference type="AlphaFoldDB" id="A0A809RT69"/>
<protein>
    <submittedName>
        <fullName evidence="1">Uncharacterized protein</fullName>
    </submittedName>
</protein>
<dbReference type="Proteomes" id="UP000662914">
    <property type="component" value="Chromosome"/>
</dbReference>
<evidence type="ECO:0000313" key="1">
    <source>
        <dbReference type="EMBL" id="BBO19647.1"/>
    </source>
</evidence>
<name>A0A809RT69_9PROT</name>
<dbReference type="EMBL" id="AP021857">
    <property type="protein sequence ID" value="BBO19647.1"/>
    <property type="molecule type" value="Genomic_DNA"/>
</dbReference>
<gene>
    <name evidence="1" type="ORF">DSYM_03460</name>
</gene>
<proteinExistence type="predicted"/>
<evidence type="ECO:0000313" key="2">
    <source>
        <dbReference type="Proteomes" id="UP000662914"/>
    </source>
</evidence>
<sequence>MRLGEVVGTPALDVFPARFLQRLRRRLWRCDCRAHRADRTGALRFGYRRGSRQLGTAGKYKQDAQHGRELAR</sequence>